<evidence type="ECO:0000259" key="2">
    <source>
        <dbReference type="Pfam" id="PF00823"/>
    </source>
</evidence>
<dbReference type="Proteomes" id="UP001529272">
    <property type="component" value="Unassembled WGS sequence"/>
</dbReference>
<keyword evidence="5" id="KW-1185">Reference proteome</keyword>
<gene>
    <name evidence="4" type="ORF">QRB35_29695</name>
</gene>
<evidence type="ECO:0000256" key="1">
    <source>
        <dbReference type="ARBA" id="ARBA00010652"/>
    </source>
</evidence>
<feature type="domain" description="PPE" evidence="2">
    <location>
        <begin position="2"/>
        <end position="165"/>
    </location>
</feature>
<feature type="domain" description="PPE family C-terminal" evidence="3">
    <location>
        <begin position="312"/>
        <end position="396"/>
    </location>
</feature>
<dbReference type="InterPro" id="IPR038332">
    <property type="entry name" value="PPE_sf"/>
</dbReference>
<evidence type="ECO:0000313" key="4">
    <source>
        <dbReference type="EMBL" id="MDM3930123.1"/>
    </source>
</evidence>
<dbReference type="SUPFAM" id="SSF140459">
    <property type="entry name" value="PE/PPE dimer-like"/>
    <property type="match status" value="1"/>
</dbReference>
<dbReference type="InterPro" id="IPR022171">
    <property type="entry name" value="PPE_C"/>
</dbReference>
<dbReference type="Gene3D" id="1.20.1260.20">
    <property type="entry name" value="PPE superfamily"/>
    <property type="match status" value="1"/>
</dbReference>
<dbReference type="EMBL" id="JASZZX010000062">
    <property type="protein sequence ID" value="MDM3930123.1"/>
    <property type="molecule type" value="Genomic_DNA"/>
</dbReference>
<evidence type="ECO:0000313" key="5">
    <source>
        <dbReference type="Proteomes" id="UP001529272"/>
    </source>
</evidence>
<dbReference type="Pfam" id="PF12484">
    <property type="entry name" value="PPE-SVP"/>
    <property type="match status" value="1"/>
</dbReference>
<protein>
    <submittedName>
        <fullName evidence="4">PPE family protein</fullName>
    </submittedName>
</protein>
<reference evidence="5" key="1">
    <citation type="submission" date="2023-06" db="EMBL/GenBank/DDBJ databases">
        <title>Itaconate inhibition of nontuberculous mycobacteria.</title>
        <authorList>
            <person name="Spilker T."/>
        </authorList>
    </citation>
    <scope>NUCLEOTIDE SEQUENCE [LARGE SCALE GENOMIC DNA]</scope>
    <source>
        <strain evidence="5">FLAC1071</strain>
    </source>
</reference>
<dbReference type="Pfam" id="PF00823">
    <property type="entry name" value="PPE"/>
    <property type="match status" value="1"/>
</dbReference>
<accession>A0ABT7PAS9</accession>
<proteinExistence type="inferred from homology"/>
<dbReference type="PANTHER" id="PTHR46766:SF1">
    <property type="entry name" value="GLUTAMINE-RICH PROTEIN 2"/>
    <property type="match status" value="1"/>
</dbReference>
<comment type="caution">
    <text evidence="4">The sequence shown here is derived from an EMBL/GenBank/DDBJ whole genome shotgun (WGS) entry which is preliminary data.</text>
</comment>
<comment type="similarity">
    <text evidence="1">Belongs to the mycobacterial PPE family.</text>
</comment>
<reference evidence="4 5" key="2">
    <citation type="submission" date="2023-06" db="EMBL/GenBank/DDBJ databases">
        <title>Itaconate inhibition of nontuberculous mycobacteria.</title>
        <authorList>
            <person name="Breen P."/>
            <person name="Zimbric M."/>
            <person name="Caverly L."/>
        </authorList>
    </citation>
    <scope>NUCLEOTIDE SEQUENCE [LARGE SCALE GENOMIC DNA]</scope>
    <source>
        <strain evidence="4 5">FLAC1071</strain>
    </source>
</reference>
<evidence type="ECO:0000259" key="3">
    <source>
        <dbReference type="Pfam" id="PF12484"/>
    </source>
</evidence>
<sequence>MDFGALPPEINSARIYSGPGSGPMLAAAAAWDGLATNLYSAATSYNSVISGLTAGSWQGPASASMAAAAAPYMAWMTTTAAQAEQTAAQARAAAAAYEAAFAMTVPPPVIAANRSLLMSLIATNILGQNTPAIAATEAHYAEMWAQDAAAMYTYAGSSAGASTLTPFAPPQSTTNPAALAAQGAAVAQATGASASTNTQAVLSQVTATVPTALQQLSSPLSSTSSTSSLSSLSSSLSPLSTGMSMTSSVGWISSALLSNANQVKNLMPAVGAASTASGSSLTGGLASGLTGALGSGALGSTGSPGLGGAAVSAGMGRAGTVGALSVPQTWAAAAPAISPTATALPATSLAAAPGVGASGPGSLLGAPLAGLAGRGPDSATTVADTRFLPRPTIVPHWSESG</sequence>
<dbReference type="PANTHER" id="PTHR46766">
    <property type="entry name" value="GLUTAMINE-RICH PROTEIN 2"/>
    <property type="match status" value="1"/>
</dbReference>
<dbReference type="InterPro" id="IPR000030">
    <property type="entry name" value="PPE_dom"/>
</dbReference>
<name>A0ABT7PAS9_MYCIT</name>
<organism evidence="4 5">
    <name type="scientific">Mycobacterium intracellulare subsp. chimaera</name>
    <dbReference type="NCBI Taxonomy" id="222805"/>
    <lineage>
        <taxon>Bacteria</taxon>
        <taxon>Bacillati</taxon>
        <taxon>Actinomycetota</taxon>
        <taxon>Actinomycetes</taxon>
        <taxon>Mycobacteriales</taxon>
        <taxon>Mycobacteriaceae</taxon>
        <taxon>Mycobacterium</taxon>
        <taxon>Mycobacterium avium complex (MAC)</taxon>
    </lineage>
</organism>
<dbReference type="RefSeq" id="WP_094080964.1">
    <property type="nucleotide sequence ID" value="NZ_CP022223.1"/>
</dbReference>